<dbReference type="InterPro" id="IPR010998">
    <property type="entry name" value="Integrase_recombinase_N"/>
</dbReference>
<accession>A0A6G0MDY5</accession>
<comment type="caution">
    <text evidence="2">The sequence shown here is derived from an EMBL/GenBank/DDBJ whole genome shotgun (WGS) entry which is preliminary data.</text>
</comment>
<evidence type="ECO:0000313" key="2">
    <source>
        <dbReference type="EMBL" id="KAE9164685.1"/>
    </source>
</evidence>
<protein>
    <submittedName>
        <fullName evidence="2">Uncharacterized protein</fullName>
    </submittedName>
</protein>
<dbReference type="PANTHER" id="PTHR33050">
    <property type="entry name" value="REVERSE TRANSCRIPTASE DOMAIN-CONTAINING PROTEIN"/>
    <property type="match status" value="1"/>
</dbReference>
<dbReference type="InterPro" id="IPR052055">
    <property type="entry name" value="Hepadnavirus_pol/RT"/>
</dbReference>
<dbReference type="GO" id="GO:0003677">
    <property type="term" value="F:DNA binding"/>
    <property type="evidence" value="ECO:0007669"/>
    <property type="project" value="UniProtKB-KW"/>
</dbReference>
<proteinExistence type="predicted"/>
<dbReference type="Proteomes" id="UP000476176">
    <property type="component" value="Unassembled WGS sequence"/>
</dbReference>
<gene>
    <name evidence="2" type="ORF">PF004_g29746</name>
</gene>
<sequence>MPVAKVDKCRRIVAAAYNTTVLPRKQYRSLMGSLRHVATCIRAARPFLQRQRVCEPQLNRFQRVAVTASMKEDLLWWWMVLHSPHLNGVSLEYFNTLPAPDAVIEMDASEFGLCALDPAAKAAITYPFSSHERSLISAFKNGDTNGFDINFSKLLSCAFAVHAWGARWAANAPNGGRPYHVHFRIDNTSAVAWQNKLASRNPRAQVIIRLLSWWETSFHLRFSASHVPAFCVTNAGLDAGHAVGGFPGPDQYLATYLRAHSVADSTFDQNSRAMNKWTVWASRQGVPAWFIGVPSAVQVQHISDFILHGFQFGFGSGGSIHSDSIKSVLQGVRHFFAASGFEFPLAHPHIRMLLK</sequence>
<organism evidence="2 3">
    <name type="scientific">Phytophthora fragariae</name>
    <dbReference type="NCBI Taxonomy" id="53985"/>
    <lineage>
        <taxon>Eukaryota</taxon>
        <taxon>Sar</taxon>
        <taxon>Stramenopiles</taxon>
        <taxon>Oomycota</taxon>
        <taxon>Peronosporomycetes</taxon>
        <taxon>Peronosporales</taxon>
        <taxon>Peronosporaceae</taxon>
        <taxon>Phytophthora</taxon>
    </lineage>
</organism>
<dbReference type="Gene3D" id="1.10.150.130">
    <property type="match status" value="1"/>
</dbReference>
<evidence type="ECO:0000256" key="1">
    <source>
        <dbReference type="ARBA" id="ARBA00023125"/>
    </source>
</evidence>
<dbReference type="SUPFAM" id="SSF47823">
    <property type="entry name" value="lambda integrase-like, N-terminal domain"/>
    <property type="match status" value="1"/>
</dbReference>
<name>A0A6G0MDY5_9STRA</name>
<dbReference type="AlphaFoldDB" id="A0A6G0MDY5"/>
<dbReference type="EMBL" id="QXGC01005631">
    <property type="protein sequence ID" value="KAE9164685.1"/>
    <property type="molecule type" value="Genomic_DNA"/>
</dbReference>
<reference evidence="2 3" key="1">
    <citation type="submission" date="2018-09" db="EMBL/GenBank/DDBJ databases">
        <title>Genomic investigation of the strawberry pathogen Phytophthora fragariae indicates pathogenicity is determined by transcriptional variation in three key races.</title>
        <authorList>
            <person name="Adams T.M."/>
            <person name="Armitage A.D."/>
            <person name="Sobczyk M.K."/>
            <person name="Bates H.J."/>
            <person name="Dunwell J.M."/>
            <person name="Nellist C.F."/>
            <person name="Harrison R.J."/>
        </authorList>
    </citation>
    <scope>NUCLEOTIDE SEQUENCE [LARGE SCALE GENOMIC DNA]</scope>
    <source>
        <strain evidence="2 3">BC-23</strain>
    </source>
</reference>
<dbReference type="PANTHER" id="PTHR33050:SF7">
    <property type="entry name" value="RIBONUCLEASE H"/>
    <property type="match status" value="1"/>
</dbReference>
<evidence type="ECO:0000313" key="3">
    <source>
        <dbReference type="Proteomes" id="UP000476176"/>
    </source>
</evidence>
<keyword evidence="1" id="KW-0238">DNA-binding</keyword>